<dbReference type="AlphaFoldDB" id="A0A7C4EVN0"/>
<comment type="caution">
    <text evidence="1">The sequence shown here is derived from an EMBL/GenBank/DDBJ whole genome shotgun (WGS) entry which is preliminary data.</text>
</comment>
<dbReference type="Pfam" id="PF13591">
    <property type="entry name" value="MerR_2"/>
    <property type="match status" value="1"/>
</dbReference>
<evidence type="ECO:0000313" key="1">
    <source>
        <dbReference type="EMBL" id="HGH59855.1"/>
    </source>
</evidence>
<name>A0A7C4EVN0_9BACT</name>
<gene>
    <name evidence="1" type="ORF">ENV54_01000</name>
</gene>
<proteinExistence type="predicted"/>
<dbReference type="Gene3D" id="1.10.1660.10">
    <property type="match status" value="1"/>
</dbReference>
<protein>
    <recommendedName>
        <fullName evidence="2">MerR family transcriptional regulator</fullName>
    </recommendedName>
</protein>
<reference evidence="1" key="1">
    <citation type="journal article" date="2020" name="mSystems">
        <title>Genome- and Community-Level Interaction Insights into Carbon Utilization and Element Cycling Functions of Hydrothermarchaeota in Hydrothermal Sediment.</title>
        <authorList>
            <person name="Zhou Z."/>
            <person name="Liu Y."/>
            <person name="Xu W."/>
            <person name="Pan J."/>
            <person name="Luo Z.H."/>
            <person name="Li M."/>
        </authorList>
    </citation>
    <scope>NUCLEOTIDE SEQUENCE [LARGE SCALE GENOMIC DNA]</scope>
    <source>
        <strain evidence="1">SpSt-769</strain>
    </source>
</reference>
<dbReference type="EMBL" id="DTGT01000029">
    <property type="protein sequence ID" value="HGH59855.1"/>
    <property type="molecule type" value="Genomic_DNA"/>
</dbReference>
<sequence length="105" mass="12455">MNQDYYSRQQVIEIFGFDEQFLDELEKEELVCSREFDCSAEPVFTLDQVDRIRIINNLVSELNVNLAGVEVILEMRENMIRMQRQFDQILEAIVKELKVRLGRTP</sequence>
<accession>A0A7C4EVN0</accession>
<evidence type="ECO:0008006" key="2">
    <source>
        <dbReference type="Google" id="ProtNLM"/>
    </source>
</evidence>
<organism evidence="1">
    <name type="scientific">Desulfomonile tiedjei</name>
    <dbReference type="NCBI Taxonomy" id="2358"/>
    <lineage>
        <taxon>Bacteria</taxon>
        <taxon>Pseudomonadati</taxon>
        <taxon>Thermodesulfobacteriota</taxon>
        <taxon>Desulfomonilia</taxon>
        <taxon>Desulfomonilales</taxon>
        <taxon>Desulfomonilaceae</taxon>
        <taxon>Desulfomonile</taxon>
    </lineage>
</organism>